<feature type="transmembrane region" description="Helical" evidence="1">
    <location>
        <begin position="49"/>
        <end position="66"/>
    </location>
</feature>
<dbReference type="PANTHER" id="PTHR31061">
    <property type="entry name" value="LD22376P"/>
    <property type="match status" value="1"/>
</dbReference>
<feature type="transmembrane region" description="Helical" evidence="1">
    <location>
        <begin position="194"/>
        <end position="212"/>
    </location>
</feature>
<dbReference type="GO" id="GO:0016746">
    <property type="term" value="F:acyltransferase activity"/>
    <property type="evidence" value="ECO:0007669"/>
    <property type="project" value="UniProtKB-KW"/>
</dbReference>
<dbReference type="Proteomes" id="UP000199373">
    <property type="component" value="Unassembled WGS sequence"/>
</dbReference>
<feature type="transmembrane region" description="Helical" evidence="1">
    <location>
        <begin position="256"/>
        <end position="275"/>
    </location>
</feature>
<feature type="transmembrane region" description="Helical" evidence="1">
    <location>
        <begin position="86"/>
        <end position="102"/>
    </location>
</feature>
<reference evidence="3 4" key="1">
    <citation type="submission" date="2016-10" db="EMBL/GenBank/DDBJ databases">
        <authorList>
            <person name="de Groot N.N."/>
        </authorList>
    </citation>
    <scope>NUCLEOTIDE SEQUENCE [LARGE SCALE GENOMIC DNA]</scope>
    <source>
        <strain evidence="3 4">TC2-24</strain>
    </source>
</reference>
<feature type="domain" description="Heparan-alpha-glucosaminide N-acetyltransferase catalytic" evidence="2">
    <location>
        <begin position="7"/>
        <end position="149"/>
    </location>
</feature>
<dbReference type="InterPro" id="IPR012429">
    <property type="entry name" value="HGSNAT_cat"/>
</dbReference>
<feature type="transmembrane region" description="Helical" evidence="1">
    <location>
        <begin position="224"/>
        <end position="244"/>
    </location>
</feature>
<feature type="transmembrane region" description="Helical" evidence="1">
    <location>
        <begin position="141"/>
        <end position="162"/>
    </location>
</feature>
<protein>
    <submittedName>
        <fullName evidence="3">Predicted acyltransferase</fullName>
    </submittedName>
</protein>
<keyword evidence="3" id="KW-0808">Transferase</keyword>
<dbReference type="RefSeq" id="WP_091901412.1">
    <property type="nucleotide sequence ID" value="NZ_FOIQ01000003.1"/>
</dbReference>
<gene>
    <name evidence="3" type="ORF">SAMN04487850_1393</name>
</gene>
<evidence type="ECO:0000313" key="4">
    <source>
        <dbReference type="Proteomes" id="UP000199373"/>
    </source>
</evidence>
<evidence type="ECO:0000259" key="2">
    <source>
        <dbReference type="Pfam" id="PF07786"/>
    </source>
</evidence>
<organism evidence="3 4">
    <name type="scientific">Prevotella aff. ruminicola Tc2-24</name>
    <dbReference type="NCBI Taxonomy" id="81582"/>
    <lineage>
        <taxon>Bacteria</taxon>
        <taxon>Pseudomonadati</taxon>
        <taxon>Bacteroidota</taxon>
        <taxon>Bacteroidia</taxon>
        <taxon>Bacteroidales</taxon>
        <taxon>Prevotellaceae</taxon>
        <taxon>Prevotella</taxon>
    </lineage>
</organism>
<evidence type="ECO:0000313" key="3">
    <source>
        <dbReference type="EMBL" id="SEW05941.1"/>
    </source>
</evidence>
<keyword evidence="1" id="KW-0472">Membrane</keyword>
<accession>A0A1I0NVZ0</accession>
<evidence type="ECO:0000256" key="1">
    <source>
        <dbReference type="SAM" id="Phobius"/>
    </source>
</evidence>
<keyword evidence="4" id="KW-1185">Reference proteome</keyword>
<dbReference type="Pfam" id="PF07786">
    <property type="entry name" value="HGSNAT_cat"/>
    <property type="match status" value="1"/>
</dbReference>
<dbReference type="EMBL" id="FOIQ01000003">
    <property type="protein sequence ID" value="SEW05941.1"/>
    <property type="molecule type" value="Genomic_DNA"/>
</dbReference>
<dbReference type="AlphaFoldDB" id="A0A1I0NVZ0"/>
<feature type="transmembrane region" description="Helical" evidence="1">
    <location>
        <begin position="335"/>
        <end position="358"/>
    </location>
</feature>
<feature type="transmembrane region" description="Helical" evidence="1">
    <location>
        <begin position="12"/>
        <end position="29"/>
    </location>
</feature>
<name>A0A1I0NVZ0_9BACT</name>
<proteinExistence type="predicted"/>
<sequence length="366" mass="40625">MAVQSQRLLSLDILRGLTVAGMILVNNGWDESFEMLQHSKWNGLTPCDLVFPFFLFIMGVSCYLSLSKSAFQPSAPVVRRIVKRTVLLFAIGLFINWFDHAVEGDLLCFGHLRVWAVMQRIALCYGIVSLFALFGNHRHILSVAALLLVVYSLILILGNGYAYDADVNILAQADLKVFGYQHIYHKSPVDPEGLLGTISAVAHVLIGFYCGRLIKTRETVAQKVIALFVVGTVLVIGGYLLSYGLPLNKRIWSPSYVMVTCGLAALLQALLMNIIDMNDDGKRPVIPSSWLMPFHVFGVNALALYISAELLAIVLKQIGLLGMVYGAIHAIIPPLKWASLTYAVCFVLLNFLLGYVLYRKKIYIKL</sequence>
<keyword evidence="1" id="KW-0812">Transmembrane</keyword>
<feature type="transmembrane region" description="Helical" evidence="1">
    <location>
        <begin position="114"/>
        <end position="134"/>
    </location>
</feature>
<keyword evidence="3" id="KW-0012">Acyltransferase</keyword>
<keyword evidence="1" id="KW-1133">Transmembrane helix</keyword>
<dbReference type="PANTHER" id="PTHR31061:SF24">
    <property type="entry name" value="LD22376P"/>
    <property type="match status" value="1"/>
</dbReference>